<keyword evidence="2" id="KW-0732">Signal</keyword>
<evidence type="ECO:0000313" key="4">
    <source>
        <dbReference type="Proteomes" id="UP000673691"/>
    </source>
</evidence>
<evidence type="ECO:0000256" key="2">
    <source>
        <dbReference type="SAM" id="SignalP"/>
    </source>
</evidence>
<organism evidence="3 4">
    <name type="scientific">Olpidium bornovanus</name>
    <dbReference type="NCBI Taxonomy" id="278681"/>
    <lineage>
        <taxon>Eukaryota</taxon>
        <taxon>Fungi</taxon>
        <taxon>Fungi incertae sedis</taxon>
        <taxon>Olpidiomycota</taxon>
        <taxon>Olpidiomycotina</taxon>
        <taxon>Olpidiomycetes</taxon>
        <taxon>Olpidiales</taxon>
        <taxon>Olpidiaceae</taxon>
        <taxon>Olpidium</taxon>
    </lineage>
</organism>
<gene>
    <name evidence="3" type="ORF">BJ554DRAFT_7959</name>
</gene>
<accession>A0A8H8DIY6</accession>
<protein>
    <recommendedName>
        <fullName evidence="5">Secreted protein</fullName>
    </recommendedName>
</protein>
<reference evidence="3 4" key="1">
    <citation type="journal article" name="Sci. Rep.">
        <title>Genome-scale phylogenetic analyses confirm Olpidium as the closest living zoosporic fungus to the non-flagellated, terrestrial fungi.</title>
        <authorList>
            <person name="Chang Y."/>
            <person name="Rochon D."/>
            <person name="Sekimoto S."/>
            <person name="Wang Y."/>
            <person name="Chovatia M."/>
            <person name="Sandor L."/>
            <person name="Salamov A."/>
            <person name="Grigoriev I.V."/>
            <person name="Stajich J.E."/>
            <person name="Spatafora J.W."/>
        </authorList>
    </citation>
    <scope>NUCLEOTIDE SEQUENCE [LARGE SCALE GENOMIC DNA]</scope>
    <source>
        <strain evidence="3">S191</strain>
    </source>
</reference>
<dbReference type="AlphaFoldDB" id="A0A8H8DIY6"/>
<evidence type="ECO:0008006" key="5">
    <source>
        <dbReference type="Google" id="ProtNLM"/>
    </source>
</evidence>
<evidence type="ECO:0000313" key="3">
    <source>
        <dbReference type="EMBL" id="KAG5460040.1"/>
    </source>
</evidence>
<dbReference type="EMBL" id="JAEFCI010005878">
    <property type="protein sequence ID" value="KAG5460040.1"/>
    <property type="molecule type" value="Genomic_DNA"/>
</dbReference>
<feature type="compositionally biased region" description="Gly residues" evidence="1">
    <location>
        <begin position="89"/>
        <end position="98"/>
    </location>
</feature>
<sequence>MAVLRARLFLPVFLFPLFGAPEREVTSSRGRDGRRPPRGKGMSAGGPKLEGARRASTFSACVSPDGNSTKDRAHRSKLIRRRVNTAGSQGEGGARPSG</sequence>
<keyword evidence="4" id="KW-1185">Reference proteome</keyword>
<feature type="compositionally biased region" description="Basic residues" evidence="1">
    <location>
        <begin position="72"/>
        <end position="83"/>
    </location>
</feature>
<feature type="chain" id="PRO_5034637503" description="Secreted protein" evidence="2">
    <location>
        <begin position="20"/>
        <end position="98"/>
    </location>
</feature>
<feature type="signal peptide" evidence="2">
    <location>
        <begin position="1"/>
        <end position="19"/>
    </location>
</feature>
<proteinExistence type="predicted"/>
<feature type="region of interest" description="Disordered" evidence="1">
    <location>
        <begin position="23"/>
        <end position="98"/>
    </location>
</feature>
<dbReference type="Proteomes" id="UP000673691">
    <property type="component" value="Unassembled WGS sequence"/>
</dbReference>
<evidence type="ECO:0000256" key="1">
    <source>
        <dbReference type="SAM" id="MobiDB-lite"/>
    </source>
</evidence>
<comment type="caution">
    <text evidence="3">The sequence shown here is derived from an EMBL/GenBank/DDBJ whole genome shotgun (WGS) entry which is preliminary data.</text>
</comment>
<name>A0A8H8DIY6_9FUNG</name>
<feature type="compositionally biased region" description="Basic and acidic residues" evidence="1">
    <location>
        <begin position="23"/>
        <end position="35"/>
    </location>
</feature>